<protein>
    <submittedName>
        <fullName evidence="1">Uncharacterized protein</fullName>
    </submittedName>
</protein>
<proteinExistence type="predicted"/>
<organism evidence="1 2">
    <name type="scientific">Acinetobacter johnsonii SH046</name>
    <dbReference type="NCBI Taxonomy" id="575586"/>
    <lineage>
        <taxon>Bacteria</taxon>
        <taxon>Pseudomonadati</taxon>
        <taxon>Pseudomonadota</taxon>
        <taxon>Gammaproteobacteria</taxon>
        <taxon>Moraxellales</taxon>
        <taxon>Moraxellaceae</taxon>
        <taxon>Acinetobacter</taxon>
    </lineage>
</organism>
<evidence type="ECO:0000313" key="2">
    <source>
        <dbReference type="Proteomes" id="UP000012047"/>
    </source>
</evidence>
<dbReference type="Proteomes" id="UP000012047">
    <property type="component" value="Unassembled WGS sequence"/>
</dbReference>
<dbReference type="EMBL" id="GG704974">
    <property type="protein sequence ID" value="EEY94796.1"/>
    <property type="molecule type" value="Genomic_DNA"/>
</dbReference>
<dbReference type="AlphaFoldDB" id="D0SGU0"/>
<reference evidence="2" key="1">
    <citation type="journal article" date="2012" name="PLoS ONE">
        <title>The success of Acinetobacter species; genetic, metabolic and virulence attributes.</title>
        <authorList>
            <person name="Peleg A.Y."/>
            <person name="de Breij A."/>
            <person name="Adams M.D."/>
            <person name="Cerqueira G.M."/>
            <person name="Mocali S."/>
            <person name="Galardini M."/>
            <person name="Nibbering P.H."/>
            <person name="Earl A.M."/>
            <person name="Ward D.V."/>
            <person name="Paterson D.L."/>
            <person name="Seifert H."/>
            <person name="Dijkshoorn L."/>
        </authorList>
    </citation>
    <scope>NUCLEOTIDE SEQUENCE [LARGE SCALE GENOMIC DNA]</scope>
    <source>
        <strain evidence="2">SH046</strain>
    </source>
</reference>
<evidence type="ECO:0000313" key="1">
    <source>
        <dbReference type="EMBL" id="EEY94796.1"/>
    </source>
</evidence>
<name>D0SGU0_ACIJO</name>
<dbReference type="HOGENOM" id="CLU_1631773_0_0_6"/>
<sequence>MEVDDMPYKILALKNFCIGQFGYPNFMGEIKGIKPDFEFNDGIDYLGSKMYQFEDFMLTELGSCKQFRSYLKCLEQINEILQDCPFIDAYKATNTFTGEIIEECKNWWESNLNLIFQPHLVKDFFENEVDHLQFQVTHLKMLEIFRFCSGYGFLQLATNKELSEQ</sequence>
<dbReference type="eggNOG" id="ENOG5031SJ6">
    <property type="taxonomic scope" value="Bacteria"/>
</dbReference>
<accession>D0SGU0</accession>
<gene>
    <name evidence="1" type="ORF">HMPREF0016_03063</name>
</gene>